<reference evidence="1 2" key="1">
    <citation type="submission" date="2016-12" db="EMBL/GenBank/DDBJ databases">
        <title>Candidatus Reconcilibacillus cellulovorans genome.</title>
        <authorList>
            <person name="Kolinko S."/>
            <person name="Wu Y.-W."/>
            <person name="Tachea F."/>
            <person name="Denzel E."/>
            <person name="Hiras J."/>
            <person name="Baecker N."/>
            <person name="Chan L.J."/>
            <person name="Eichorst S.A."/>
            <person name="Frey D."/>
            <person name="Adams P.D."/>
            <person name="Pray T."/>
            <person name="Tanjore D."/>
            <person name="Petzold C.J."/>
            <person name="Gladden J.M."/>
            <person name="Simmons B.A."/>
            <person name="Singer S.W."/>
        </authorList>
    </citation>
    <scope>NUCLEOTIDE SEQUENCE [LARGE SCALE GENOMIC DNA]</scope>
    <source>
        <strain evidence="1">JTherm</strain>
    </source>
</reference>
<comment type="caution">
    <text evidence="1">The sequence shown here is derived from an EMBL/GenBank/DDBJ whole genome shotgun (WGS) entry which is preliminary data.</text>
</comment>
<evidence type="ECO:0000313" key="2">
    <source>
        <dbReference type="Proteomes" id="UP000243688"/>
    </source>
</evidence>
<evidence type="ECO:0000313" key="1">
    <source>
        <dbReference type="EMBL" id="PDO10508.1"/>
    </source>
</evidence>
<name>A0A2A6DZM5_9BACL</name>
<gene>
    <name evidence="1" type="ORF">BLM47_06810</name>
</gene>
<dbReference type="AlphaFoldDB" id="A0A2A6DZM5"/>
<dbReference type="InterPro" id="IPR019712">
    <property type="entry name" value="YtpB-like"/>
</dbReference>
<protein>
    <submittedName>
        <fullName evidence="1">Tetraprenyl-beta-curcumene synthase</fullName>
    </submittedName>
</protein>
<accession>A0A2A6DZM5</accession>
<dbReference type="Proteomes" id="UP000243688">
    <property type="component" value="Unassembled WGS sequence"/>
</dbReference>
<organism evidence="1 2">
    <name type="scientific">Candidatus Reconcilbacillus cellulovorans</name>
    <dbReference type="NCBI Taxonomy" id="1906605"/>
    <lineage>
        <taxon>Bacteria</taxon>
        <taxon>Bacillati</taxon>
        <taxon>Bacillota</taxon>
        <taxon>Bacilli</taxon>
        <taxon>Bacillales</taxon>
        <taxon>Paenibacillaceae</taxon>
        <taxon>Candidatus Reconcilbacillus</taxon>
    </lineage>
</organism>
<dbReference type="EMBL" id="MOXJ01000014">
    <property type="protein sequence ID" value="PDO10508.1"/>
    <property type="molecule type" value="Genomic_DNA"/>
</dbReference>
<proteinExistence type="predicted"/>
<sequence>MYRMYRYILPGVRKELAFWRKAADRIPDPELRRQAIASMTSKRFHCQGGAVYAAVRPEARDALVRLIVAFQTISDYLDNLCDRSTSSDAGDFRLLHRAMLDAVDPESRTDEVNYYALRRERDDGGYLRALVEACRSVIAALPSFEAVRPVVREWVGLYADLQVYKHLVPDRREEQLLKWWDVHRRSYPALRWNEFAAATGSTIGVFHLFAAAADPRLSPERVEAIRDAYFPYICALHILLDYLIDQEEDRRGGDLNFCSYYRNAEEAADRIGLIESEARRRARRLPDAAFHEMIVDGLLALYLTDPKADAQADVREVRRRLLRGRSWAGRLFWFNCRWIRGKNAWRPLV</sequence>
<dbReference type="Pfam" id="PF10776">
    <property type="entry name" value="DUF2600"/>
    <property type="match status" value="1"/>
</dbReference>